<feature type="transmembrane region" description="Helical" evidence="1">
    <location>
        <begin position="21"/>
        <end position="45"/>
    </location>
</feature>
<dbReference type="Gene3D" id="3.30.700.10">
    <property type="entry name" value="Glycoprotein, Type 4 Pilin"/>
    <property type="match status" value="1"/>
</dbReference>
<protein>
    <submittedName>
        <fullName evidence="2">Prepilin-type N-terminal cleavage/methylation domain-containing protein/prepilin-type processing-associated H-X9-DG protein</fullName>
    </submittedName>
</protein>
<organism evidence="2 3">
    <name type="scientific">Victivallis vadensis</name>
    <dbReference type="NCBI Taxonomy" id="172901"/>
    <lineage>
        <taxon>Bacteria</taxon>
        <taxon>Pseudomonadati</taxon>
        <taxon>Lentisphaerota</taxon>
        <taxon>Lentisphaeria</taxon>
        <taxon>Victivallales</taxon>
        <taxon>Victivallaceae</taxon>
        <taxon>Victivallis</taxon>
    </lineage>
</organism>
<evidence type="ECO:0000256" key="1">
    <source>
        <dbReference type="SAM" id="Phobius"/>
    </source>
</evidence>
<dbReference type="InterPro" id="IPR012902">
    <property type="entry name" value="N_methyl_site"/>
</dbReference>
<accession>A0A2U1AT18</accession>
<keyword evidence="1" id="KW-1133">Transmembrane helix</keyword>
<dbReference type="EMBL" id="QEKH01000020">
    <property type="protein sequence ID" value="PVY39579.1"/>
    <property type="molecule type" value="Genomic_DNA"/>
</dbReference>
<dbReference type="Proteomes" id="UP000245959">
    <property type="component" value="Unassembled WGS sequence"/>
</dbReference>
<keyword evidence="1" id="KW-0472">Membrane</keyword>
<dbReference type="SUPFAM" id="SSF54523">
    <property type="entry name" value="Pili subunits"/>
    <property type="match status" value="1"/>
</dbReference>
<dbReference type="NCBIfam" id="TIGR04294">
    <property type="entry name" value="pre_pil_HX9DG"/>
    <property type="match status" value="1"/>
</dbReference>
<dbReference type="PANTHER" id="PTHR30093">
    <property type="entry name" value="GENERAL SECRETION PATHWAY PROTEIN G"/>
    <property type="match status" value="1"/>
</dbReference>
<name>A0A2U1AT18_9BACT</name>
<dbReference type="PANTHER" id="PTHR30093:SF2">
    <property type="entry name" value="TYPE II SECRETION SYSTEM PROTEIN H"/>
    <property type="match status" value="1"/>
</dbReference>
<evidence type="ECO:0000313" key="2">
    <source>
        <dbReference type="EMBL" id="PVY39579.1"/>
    </source>
</evidence>
<evidence type="ECO:0000313" key="3">
    <source>
        <dbReference type="Proteomes" id="UP000245959"/>
    </source>
</evidence>
<comment type="caution">
    <text evidence="2">The sequence shown here is derived from an EMBL/GenBank/DDBJ whole genome shotgun (WGS) entry which is preliminary data.</text>
</comment>
<reference evidence="2 3" key="1">
    <citation type="submission" date="2018-04" db="EMBL/GenBank/DDBJ databases">
        <title>Genomic Encyclopedia of Type Strains, Phase IV (KMG-IV): sequencing the most valuable type-strain genomes for metagenomic binning, comparative biology and taxonomic classification.</title>
        <authorList>
            <person name="Goeker M."/>
        </authorList>
    </citation>
    <scope>NUCLEOTIDE SEQUENCE [LARGE SCALE GENOMIC DNA]</scope>
    <source>
        <strain evidence="2 3">DSM 14823</strain>
    </source>
</reference>
<keyword evidence="3" id="KW-1185">Reference proteome</keyword>
<dbReference type="InterPro" id="IPR045584">
    <property type="entry name" value="Pilin-like"/>
</dbReference>
<dbReference type="InterPro" id="IPR027558">
    <property type="entry name" value="Pre_pil_HX9DG_C"/>
</dbReference>
<gene>
    <name evidence="2" type="ORF">C8D82_12056</name>
</gene>
<keyword evidence="1" id="KW-0812">Transmembrane</keyword>
<sequence length="248" mass="27981">MRKHQTAPELPTGFSRQSRSQFTLIELLIVIAVIAILASMLLPALNKARGKAQTASCSNNLKQFGIAHSLYADSYDGVLCPEILQPGDIIWVTQFTNLIGREKSARLFHCPASDETNATLLSTYYSKPPFDPDARLSYAQNYRLSTWRTYSPARKITQYKYPSRTAANFDAPTPKCKEKLVALHYGILYTPAEISGEGYYGTVQYGHDGGMNMLLLDGHVNFYPRSTMLRARAERSKKLWLCWTINDR</sequence>
<dbReference type="NCBIfam" id="TIGR02532">
    <property type="entry name" value="IV_pilin_GFxxxE"/>
    <property type="match status" value="1"/>
</dbReference>
<dbReference type="AlphaFoldDB" id="A0A2U1AT18"/>
<proteinExistence type="predicted"/>